<evidence type="ECO:0000313" key="8">
    <source>
        <dbReference type="Ensembl" id="ENSECRP00000012605.1"/>
    </source>
</evidence>
<dbReference type="Gene3D" id="3.40.50.20">
    <property type="match status" value="1"/>
</dbReference>
<organism evidence="8 9">
    <name type="scientific">Erpetoichthys calabaricus</name>
    <name type="common">Rope fish</name>
    <name type="synonym">Calamoichthys calabaricus</name>
    <dbReference type="NCBI Taxonomy" id="27687"/>
    <lineage>
        <taxon>Eukaryota</taxon>
        <taxon>Metazoa</taxon>
        <taxon>Chordata</taxon>
        <taxon>Craniata</taxon>
        <taxon>Vertebrata</taxon>
        <taxon>Euteleostomi</taxon>
        <taxon>Actinopterygii</taxon>
        <taxon>Polypteriformes</taxon>
        <taxon>Polypteridae</taxon>
        <taxon>Erpetoichthys</taxon>
    </lineage>
</organism>
<dbReference type="PROSITE" id="PS00415">
    <property type="entry name" value="SYNAPSIN_1"/>
    <property type="match status" value="1"/>
</dbReference>
<dbReference type="PRINTS" id="PR01368">
    <property type="entry name" value="SYNAPSIN"/>
</dbReference>
<evidence type="ECO:0000259" key="6">
    <source>
        <dbReference type="Pfam" id="PF02078"/>
    </source>
</evidence>
<dbReference type="GeneTree" id="ENSGT00940000155415"/>
<evidence type="ECO:0000256" key="3">
    <source>
        <dbReference type="ARBA" id="ARBA00023018"/>
    </source>
</evidence>
<evidence type="ECO:0000256" key="5">
    <source>
        <dbReference type="SAM" id="MobiDB-lite"/>
    </source>
</evidence>
<reference evidence="8" key="2">
    <citation type="submission" date="2025-08" db="UniProtKB">
        <authorList>
            <consortium name="Ensembl"/>
        </authorList>
    </citation>
    <scope>IDENTIFICATION</scope>
</reference>
<keyword evidence="2" id="KW-0597">Phosphoprotein</keyword>
<dbReference type="GO" id="GO:0030672">
    <property type="term" value="C:synaptic vesicle membrane"/>
    <property type="evidence" value="ECO:0007669"/>
    <property type="project" value="TreeGrafter"/>
</dbReference>
<evidence type="ECO:0000259" key="7">
    <source>
        <dbReference type="Pfam" id="PF02750"/>
    </source>
</evidence>
<dbReference type="InterPro" id="IPR020898">
    <property type="entry name" value="Synapsin_ATP-bd_dom"/>
</dbReference>
<feature type="compositionally biased region" description="Polar residues" evidence="5">
    <location>
        <begin position="70"/>
        <end position="85"/>
    </location>
</feature>
<dbReference type="PANTHER" id="PTHR10841:SF6">
    <property type="entry name" value="SYNAPSIN III"/>
    <property type="match status" value="1"/>
</dbReference>
<dbReference type="Pfam" id="PF02750">
    <property type="entry name" value="Synapsin_C"/>
    <property type="match status" value="1"/>
</dbReference>
<comment type="similarity">
    <text evidence="1">Belongs to the synapsin family.</text>
</comment>
<dbReference type="SUPFAM" id="SSF56059">
    <property type="entry name" value="Glutathione synthetase ATP-binding domain-like"/>
    <property type="match status" value="1"/>
</dbReference>
<feature type="compositionally biased region" description="Low complexity" evidence="5">
    <location>
        <begin position="52"/>
        <end position="69"/>
    </location>
</feature>
<dbReference type="InterPro" id="IPR001359">
    <property type="entry name" value="Synapsin"/>
</dbReference>
<proteinExistence type="inferred from homology"/>
<dbReference type="Pfam" id="PF10581">
    <property type="entry name" value="Synapsin_N"/>
    <property type="match status" value="1"/>
</dbReference>
<dbReference type="FunFam" id="3.40.50.20:FF:000008">
    <property type="entry name" value="Synapsin III"/>
    <property type="match status" value="1"/>
</dbReference>
<dbReference type="SUPFAM" id="SSF52440">
    <property type="entry name" value="PreATP-grasp domain"/>
    <property type="match status" value="1"/>
</dbReference>
<feature type="domain" description="Synapsin ATP-binding" evidence="7">
    <location>
        <begin position="194"/>
        <end position="241"/>
    </location>
</feature>
<dbReference type="Gene3D" id="3.30.470.20">
    <property type="entry name" value="ATP-grasp fold, B domain"/>
    <property type="match status" value="1"/>
</dbReference>
<sequence>MNFLRRRLSDSSFVANLPNGYMMDLQRPESPTPPPISPATERKQPQPPPPSSASAPSTGSSFLSSLSSAVKQSTQMATGQEPTASVTPVVRKPKILLVIDDAHTDWAKYFRGKKLNGECEIRVEQAEFSEINLASYVNGGCMVDMQLVRNGTKVVRSFKPDFVLVRQHAYSMTQGEDFRSLVIGLQYGCIPGINSLLSIYNFCSKPWVFSQLIKIFRTLGPEKFPLTEQTFYPNHKEMVMVELYYTAYFCPFMGSH</sequence>
<dbReference type="InterPro" id="IPR020897">
    <property type="entry name" value="Synapsin_pre-ATP-grasp_dom"/>
</dbReference>
<reference evidence="8" key="3">
    <citation type="submission" date="2025-09" db="UniProtKB">
        <authorList>
            <consortium name="Ensembl"/>
        </authorList>
    </citation>
    <scope>IDENTIFICATION</scope>
</reference>
<protein>
    <recommendedName>
        <fullName evidence="10">Synapsin III</fullName>
    </recommendedName>
</protein>
<dbReference type="PANTHER" id="PTHR10841">
    <property type="entry name" value="SYNAPSIN"/>
    <property type="match status" value="1"/>
</dbReference>
<comment type="subcellular location">
    <subcellularLocation>
        <location evidence="4">Synapse</location>
    </subcellularLocation>
</comment>
<dbReference type="Pfam" id="PF02078">
    <property type="entry name" value="Synapsin"/>
    <property type="match status" value="1"/>
</dbReference>
<keyword evidence="3" id="KW-0770">Synapse</keyword>
<dbReference type="GO" id="GO:0005524">
    <property type="term" value="F:ATP binding"/>
    <property type="evidence" value="ECO:0007669"/>
    <property type="project" value="InterPro"/>
</dbReference>
<evidence type="ECO:0000256" key="1">
    <source>
        <dbReference type="ARBA" id="ARBA00008243"/>
    </source>
</evidence>
<feature type="domain" description="Synapsin pre-ATP-grasp" evidence="6">
    <location>
        <begin position="91"/>
        <end position="191"/>
    </location>
</feature>
<keyword evidence="9" id="KW-1185">Reference proteome</keyword>
<dbReference type="InterPro" id="IPR016185">
    <property type="entry name" value="PreATP-grasp_dom_sf"/>
</dbReference>
<name>A0A8C4X854_ERPCA</name>
<accession>A0A8C4X854</accession>
<evidence type="ECO:0008006" key="10">
    <source>
        <dbReference type="Google" id="ProtNLM"/>
    </source>
</evidence>
<dbReference type="Proteomes" id="UP000694620">
    <property type="component" value="Chromosome 1"/>
</dbReference>
<reference evidence="8" key="1">
    <citation type="submission" date="2021-06" db="EMBL/GenBank/DDBJ databases">
        <authorList>
            <consortium name="Wellcome Sanger Institute Data Sharing"/>
        </authorList>
    </citation>
    <scope>NUCLEOTIDE SEQUENCE [LARGE SCALE GENOMIC DNA]</scope>
</reference>
<evidence type="ECO:0000256" key="2">
    <source>
        <dbReference type="ARBA" id="ARBA00022553"/>
    </source>
</evidence>
<dbReference type="InterPro" id="IPR013815">
    <property type="entry name" value="ATP_grasp_subdomain_1"/>
</dbReference>
<dbReference type="Ensembl" id="ENSECRT00000012822.1">
    <property type="protein sequence ID" value="ENSECRP00000012605.1"/>
    <property type="gene ID" value="ENSECRG00000008397.1"/>
</dbReference>
<evidence type="ECO:0000313" key="9">
    <source>
        <dbReference type="Proteomes" id="UP000694620"/>
    </source>
</evidence>
<dbReference type="AlphaFoldDB" id="A0A8C4X854"/>
<dbReference type="InterPro" id="IPR019736">
    <property type="entry name" value="Synapsin_P_site"/>
</dbReference>
<dbReference type="Gene3D" id="3.30.1490.20">
    <property type="entry name" value="ATP-grasp fold, A domain"/>
    <property type="match status" value="1"/>
</dbReference>
<dbReference type="GO" id="GO:0007269">
    <property type="term" value="P:neurotransmitter secretion"/>
    <property type="evidence" value="ECO:0007669"/>
    <property type="project" value="InterPro"/>
</dbReference>
<evidence type="ECO:0000256" key="4">
    <source>
        <dbReference type="ARBA" id="ARBA00034103"/>
    </source>
</evidence>
<feature type="region of interest" description="Disordered" evidence="5">
    <location>
        <begin position="19"/>
        <end position="85"/>
    </location>
</feature>